<organism evidence="1 2">
    <name type="scientific">Paramarasmius palmivorus</name>
    <dbReference type="NCBI Taxonomy" id="297713"/>
    <lineage>
        <taxon>Eukaryota</taxon>
        <taxon>Fungi</taxon>
        <taxon>Dikarya</taxon>
        <taxon>Basidiomycota</taxon>
        <taxon>Agaricomycotina</taxon>
        <taxon>Agaricomycetes</taxon>
        <taxon>Agaricomycetidae</taxon>
        <taxon>Agaricales</taxon>
        <taxon>Marasmiineae</taxon>
        <taxon>Marasmiaceae</taxon>
        <taxon>Paramarasmius</taxon>
    </lineage>
</organism>
<dbReference type="AlphaFoldDB" id="A0AAW0C608"/>
<comment type="caution">
    <text evidence="1">The sequence shown here is derived from an EMBL/GenBank/DDBJ whole genome shotgun (WGS) entry which is preliminary data.</text>
</comment>
<name>A0AAW0C608_9AGAR</name>
<protein>
    <submittedName>
        <fullName evidence="1">Uncharacterized protein</fullName>
    </submittedName>
</protein>
<gene>
    <name evidence="1" type="ORF">VNI00_012604</name>
</gene>
<proteinExistence type="predicted"/>
<sequence length="174" mass="20096">MGLLFDVGLDLNTRVSYSLYLRQLAMQSVWSKVSLDFWFFKFAVFGPNGDLSYHIFHSRTNDVNLVVLPLTTTARFQVSSEHCRFWLDNEGFPVLVSRRQPESPEQVVEHTMNGCMRQEEHRGSKYTSFVNPRYPGTLNLALGQRHSERKGRKNRDFIFLALHVFVSATSHPKG</sequence>
<accession>A0AAW0C608</accession>
<dbReference type="EMBL" id="JAYKXP010000059">
    <property type="protein sequence ID" value="KAK7033977.1"/>
    <property type="molecule type" value="Genomic_DNA"/>
</dbReference>
<evidence type="ECO:0000313" key="2">
    <source>
        <dbReference type="Proteomes" id="UP001383192"/>
    </source>
</evidence>
<evidence type="ECO:0000313" key="1">
    <source>
        <dbReference type="EMBL" id="KAK7033977.1"/>
    </source>
</evidence>
<reference evidence="1 2" key="1">
    <citation type="submission" date="2024-01" db="EMBL/GenBank/DDBJ databases">
        <title>A draft genome for a cacao thread blight-causing isolate of Paramarasmius palmivorus.</title>
        <authorList>
            <person name="Baruah I.K."/>
            <person name="Bukari Y."/>
            <person name="Amoako-Attah I."/>
            <person name="Meinhardt L.W."/>
            <person name="Bailey B.A."/>
            <person name="Cohen S.P."/>
        </authorList>
    </citation>
    <scope>NUCLEOTIDE SEQUENCE [LARGE SCALE GENOMIC DNA]</scope>
    <source>
        <strain evidence="1 2">GH-12</strain>
    </source>
</reference>
<dbReference type="Proteomes" id="UP001383192">
    <property type="component" value="Unassembled WGS sequence"/>
</dbReference>
<keyword evidence="2" id="KW-1185">Reference proteome</keyword>